<gene>
    <name evidence="3" type="ORF">DKK79_06740</name>
</gene>
<keyword evidence="1" id="KW-0732">Signal</keyword>
<dbReference type="InterPro" id="IPR009739">
    <property type="entry name" value="LprI-like_N"/>
</dbReference>
<evidence type="ECO:0000313" key="4">
    <source>
        <dbReference type="Proteomes" id="UP000247483"/>
    </source>
</evidence>
<name>A0A2V4DTM6_9GAMM</name>
<protein>
    <recommendedName>
        <fullName evidence="2">Lysozyme inhibitor LprI-like N-terminal domain-containing protein</fullName>
    </recommendedName>
</protein>
<accession>A0A2V4DTM6</accession>
<organism evidence="3 4">
    <name type="scientific">Gilliamella apicola</name>
    <dbReference type="NCBI Taxonomy" id="1196095"/>
    <lineage>
        <taxon>Bacteria</taxon>
        <taxon>Pseudomonadati</taxon>
        <taxon>Pseudomonadota</taxon>
        <taxon>Gammaproteobacteria</taxon>
        <taxon>Orbales</taxon>
        <taxon>Orbaceae</taxon>
        <taxon>Gilliamella</taxon>
    </lineage>
</organism>
<dbReference type="AlphaFoldDB" id="A0A2V4DTM6"/>
<evidence type="ECO:0000256" key="1">
    <source>
        <dbReference type="SAM" id="SignalP"/>
    </source>
</evidence>
<dbReference type="Pfam" id="PF07007">
    <property type="entry name" value="LprI"/>
    <property type="match status" value="1"/>
</dbReference>
<feature type="signal peptide" evidence="1">
    <location>
        <begin position="1"/>
        <end position="20"/>
    </location>
</feature>
<dbReference type="RefSeq" id="WP_110423429.1">
    <property type="nucleotide sequence ID" value="NZ_QGLP01000005.1"/>
</dbReference>
<evidence type="ECO:0000313" key="3">
    <source>
        <dbReference type="EMBL" id="PXZ04065.1"/>
    </source>
</evidence>
<evidence type="ECO:0000259" key="2">
    <source>
        <dbReference type="Pfam" id="PF07007"/>
    </source>
</evidence>
<dbReference type="Proteomes" id="UP000247483">
    <property type="component" value="Unassembled WGS sequence"/>
</dbReference>
<reference evidence="3 4" key="1">
    <citation type="submission" date="2018-05" db="EMBL/GenBank/DDBJ databases">
        <title>Reference genomes for bee gut microbiota database.</title>
        <authorList>
            <person name="Ellegaard K.M."/>
        </authorList>
    </citation>
    <scope>NUCLEOTIDE SEQUENCE [LARGE SCALE GENOMIC DNA]</scope>
    <source>
        <strain evidence="3 4">ESL0177</strain>
    </source>
</reference>
<feature type="domain" description="Lysozyme inhibitor LprI-like N-terminal" evidence="2">
    <location>
        <begin position="36"/>
        <end position="138"/>
    </location>
</feature>
<dbReference type="Gene3D" id="1.20.1270.180">
    <property type="match status" value="1"/>
</dbReference>
<comment type="caution">
    <text evidence="3">The sequence shown here is derived from an EMBL/GenBank/DDBJ whole genome shotgun (WGS) entry which is preliminary data.</text>
</comment>
<sequence length="146" mass="17010">MKIIKLMTIFIISMPLQIYANSKLADLNQLELRSYCSGSTSSEGELTKCLEKIFYTSQAELDKSQQKFSDALTNWYENKQYIIIAKTKLKRTNQEFIKYRDLQCDFAYSLGGGAIENTLNMFKFSCLAELNFQRTKQLDLYRSNFN</sequence>
<dbReference type="EMBL" id="QGLP01000005">
    <property type="protein sequence ID" value="PXZ04065.1"/>
    <property type="molecule type" value="Genomic_DNA"/>
</dbReference>
<feature type="chain" id="PRO_5016172115" description="Lysozyme inhibitor LprI-like N-terminal domain-containing protein" evidence="1">
    <location>
        <begin position="21"/>
        <end position="146"/>
    </location>
</feature>
<proteinExistence type="predicted"/>